<dbReference type="Proteomes" id="UP000078200">
    <property type="component" value="Unassembled WGS sequence"/>
</dbReference>
<dbReference type="VEuPathDB" id="VectorBase:GAUT009062"/>
<proteinExistence type="predicted"/>
<accession>A0A1A9UM73</accession>
<name>A0A1A9UM73_GLOAU</name>
<protein>
    <submittedName>
        <fullName evidence="1">Uncharacterized protein</fullName>
    </submittedName>
</protein>
<evidence type="ECO:0000313" key="2">
    <source>
        <dbReference type="Proteomes" id="UP000078200"/>
    </source>
</evidence>
<dbReference type="EnsemblMetazoa" id="GAUT009062-RA">
    <property type="protein sequence ID" value="GAUT009062-PA"/>
    <property type="gene ID" value="GAUT009062"/>
</dbReference>
<sequence length="145" mass="16339">MTLRLDSVWRSKESGGCSVLQEIINESLRQRLEWSMGNSLLINSTKSKTMLFGNANRSGFHLTILLGVSYIAIVDLHKCLAVRSTSPLIARNANMGRHQYESSFIRISNKFFSNLYYRSSVIVNSKSYIKSSLAVNSYAEFTSTL</sequence>
<dbReference type="AlphaFoldDB" id="A0A1A9UM73"/>
<evidence type="ECO:0000313" key="1">
    <source>
        <dbReference type="EnsemblMetazoa" id="GAUT009062-PA"/>
    </source>
</evidence>
<keyword evidence="2" id="KW-1185">Reference proteome</keyword>
<organism evidence="1 2">
    <name type="scientific">Glossina austeni</name>
    <name type="common">Savannah tsetse fly</name>
    <dbReference type="NCBI Taxonomy" id="7395"/>
    <lineage>
        <taxon>Eukaryota</taxon>
        <taxon>Metazoa</taxon>
        <taxon>Ecdysozoa</taxon>
        <taxon>Arthropoda</taxon>
        <taxon>Hexapoda</taxon>
        <taxon>Insecta</taxon>
        <taxon>Pterygota</taxon>
        <taxon>Neoptera</taxon>
        <taxon>Endopterygota</taxon>
        <taxon>Diptera</taxon>
        <taxon>Brachycera</taxon>
        <taxon>Muscomorpha</taxon>
        <taxon>Hippoboscoidea</taxon>
        <taxon>Glossinidae</taxon>
        <taxon>Glossina</taxon>
    </lineage>
</organism>
<reference evidence="1" key="1">
    <citation type="submission" date="2020-05" db="UniProtKB">
        <authorList>
            <consortium name="EnsemblMetazoa"/>
        </authorList>
    </citation>
    <scope>IDENTIFICATION</scope>
    <source>
        <strain evidence="1">TTRI</strain>
    </source>
</reference>